<dbReference type="PRINTS" id="PR00149">
    <property type="entry name" value="FUMRATELYASE"/>
</dbReference>
<dbReference type="InterPro" id="IPR000362">
    <property type="entry name" value="Fumarate_lyase_fam"/>
</dbReference>
<dbReference type="EC" id="5.5.1.2" evidence="4"/>
<gene>
    <name evidence="4" type="primary">pcaB</name>
    <name evidence="4" type="ORF">STRCI_003010</name>
</gene>
<dbReference type="SUPFAM" id="SSF48557">
    <property type="entry name" value="L-aspartase-like"/>
    <property type="match status" value="1"/>
</dbReference>
<dbReference type="PANTHER" id="PTHR43172">
    <property type="entry name" value="ADENYLOSUCCINATE LYASE"/>
    <property type="match status" value="1"/>
</dbReference>
<dbReference type="Gene3D" id="1.10.275.10">
    <property type="entry name" value="Fumarase/aspartase (N-terminal domain)"/>
    <property type="match status" value="1"/>
</dbReference>
<dbReference type="Proteomes" id="UP001164439">
    <property type="component" value="Chromosome"/>
</dbReference>
<dbReference type="GO" id="GO:0047472">
    <property type="term" value="F:3-carboxy-cis,cis-muconate cycloisomerase activity"/>
    <property type="evidence" value="ECO:0007669"/>
    <property type="project" value="UniProtKB-EC"/>
</dbReference>
<reference evidence="4" key="1">
    <citation type="submission" date="2022-12" db="EMBL/GenBank/DDBJ databases">
        <authorList>
            <person name="Ruckert C."/>
            <person name="Busche T."/>
            <person name="Kalinowski J."/>
            <person name="Wittmann C."/>
        </authorList>
    </citation>
    <scope>NUCLEOTIDE SEQUENCE</scope>
    <source>
        <strain evidence="4">DSM 40467</strain>
    </source>
</reference>
<proteinExistence type="inferred from homology"/>
<evidence type="ECO:0000313" key="5">
    <source>
        <dbReference type="Proteomes" id="UP001164439"/>
    </source>
</evidence>
<evidence type="ECO:0000256" key="2">
    <source>
        <dbReference type="ARBA" id="ARBA00034772"/>
    </source>
</evidence>
<dbReference type="InterPro" id="IPR008948">
    <property type="entry name" value="L-Aspartase-like"/>
</dbReference>
<dbReference type="EMBL" id="CP114413">
    <property type="protein sequence ID" value="WAZ21811.1"/>
    <property type="molecule type" value="Genomic_DNA"/>
</dbReference>
<keyword evidence="5" id="KW-1185">Reference proteome</keyword>
<dbReference type="SMART" id="SM00998">
    <property type="entry name" value="ADSL_C"/>
    <property type="match status" value="1"/>
</dbReference>
<dbReference type="InterPro" id="IPR012789">
    <property type="entry name" value="Protocat_PcaB-like"/>
</dbReference>
<name>A0ABY7KBC5_9ACTN</name>
<keyword evidence="1" id="KW-0456">Lyase</keyword>
<evidence type="ECO:0000256" key="1">
    <source>
        <dbReference type="ARBA" id="ARBA00023239"/>
    </source>
</evidence>
<dbReference type="NCBIfam" id="TIGR02426">
    <property type="entry name" value="protocat_pcaB"/>
    <property type="match status" value="1"/>
</dbReference>
<dbReference type="Gene3D" id="1.20.200.10">
    <property type="entry name" value="Fumarase/aspartase (Central domain)"/>
    <property type="match status" value="1"/>
</dbReference>
<dbReference type="InterPro" id="IPR024083">
    <property type="entry name" value="Fumarase/histidase_N"/>
</dbReference>
<dbReference type="InterPro" id="IPR022761">
    <property type="entry name" value="Fumarate_lyase_N"/>
</dbReference>
<feature type="domain" description="Adenylosuccinate lyase C-terminal" evidence="3">
    <location>
        <begin position="376"/>
        <end position="441"/>
    </location>
</feature>
<sequence length="448" mass="46453">MDSALLSPVRAGAPTEGALSDAAWVQAMLDAEAALARAQARLGTVPEGAARTISACARADRFDLAALAERAREAANPVVALVEELTAVVAAEDPRAAEYVHRGSTSQDILDTGAMLVARRTLEPVVADLDRTAAALAGHAERHRGTVMAARTLGQHAVPTVFGLRAAGWLTGVLDARRRIAALLDGGLPVQLGGAAGTLAGYVEYLRLESPAADPGAYAERLTQTFAAELGLAVPVLPWHTLRTPLGDLAAALAGTAGALGKFALDVQTLARTELAEVAEPAVAGRGRSSAMPQKRNPVLATLIRSVSLQVPSLVAVLYQCAVAEDERPAGAWHAEWQPLRETLRLVGGAAHTAAELAEGLVVDAARMRENLAHSGSLPVAERLAAALTPALGRAGAQSAVREAALAPGADLTTALHGLDPRLLEPEGYLGAAPALVDRALRHYRHSY</sequence>
<evidence type="ECO:0000313" key="4">
    <source>
        <dbReference type="EMBL" id="WAZ21811.1"/>
    </source>
</evidence>
<dbReference type="RefSeq" id="WP_269659449.1">
    <property type="nucleotide sequence ID" value="NZ_CP114413.1"/>
</dbReference>
<dbReference type="PANTHER" id="PTHR43172:SF2">
    <property type="entry name" value="ADENYLOSUCCINATE LYASE C-TERMINAL DOMAIN-CONTAINING PROTEIN"/>
    <property type="match status" value="1"/>
</dbReference>
<organism evidence="4 5">
    <name type="scientific">Streptomyces cinnabarinus</name>
    <dbReference type="NCBI Taxonomy" id="67287"/>
    <lineage>
        <taxon>Bacteria</taxon>
        <taxon>Bacillati</taxon>
        <taxon>Actinomycetota</taxon>
        <taxon>Actinomycetes</taxon>
        <taxon>Kitasatosporales</taxon>
        <taxon>Streptomycetaceae</taxon>
        <taxon>Streptomyces</taxon>
    </lineage>
</organism>
<protein>
    <submittedName>
        <fullName evidence="4">3-carboxy-cis,cis-muconate cycloisomerase</fullName>
        <ecNumber evidence="4">5.5.1.2</ecNumber>
    </submittedName>
</protein>
<comment type="similarity">
    <text evidence="2">Belongs to the class-II fumarase/aspartase family.</text>
</comment>
<keyword evidence="4" id="KW-0413">Isomerase</keyword>
<evidence type="ECO:0000259" key="3">
    <source>
        <dbReference type="SMART" id="SM00998"/>
    </source>
</evidence>
<accession>A0ABY7KBC5</accession>
<dbReference type="Pfam" id="PF00206">
    <property type="entry name" value="Lyase_1"/>
    <property type="match status" value="1"/>
</dbReference>
<dbReference type="InterPro" id="IPR019468">
    <property type="entry name" value="AdenyloSucc_lyase_C"/>
</dbReference>